<keyword evidence="1" id="KW-0863">Zinc-finger</keyword>
<organism evidence="5">
    <name type="scientific">Fagus sylvatica</name>
    <name type="common">Beechnut</name>
    <dbReference type="NCBI Taxonomy" id="28930"/>
    <lineage>
        <taxon>Eukaryota</taxon>
        <taxon>Viridiplantae</taxon>
        <taxon>Streptophyta</taxon>
        <taxon>Embryophyta</taxon>
        <taxon>Tracheophyta</taxon>
        <taxon>Spermatophyta</taxon>
        <taxon>Magnoliopsida</taxon>
        <taxon>eudicotyledons</taxon>
        <taxon>Gunneridae</taxon>
        <taxon>Pentapetalae</taxon>
        <taxon>rosids</taxon>
        <taxon>fabids</taxon>
        <taxon>Fagales</taxon>
        <taxon>Fagaceae</taxon>
        <taxon>Fagus</taxon>
    </lineage>
</organism>
<dbReference type="InterPro" id="IPR036691">
    <property type="entry name" value="Endo/exonu/phosph_ase_sf"/>
</dbReference>
<dbReference type="InterPro" id="IPR025836">
    <property type="entry name" value="Zn_knuckle_CX2CX4HX4C"/>
</dbReference>
<dbReference type="PROSITE" id="PS50878">
    <property type="entry name" value="RT_POL"/>
    <property type="match status" value="1"/>
</dbReference>
<evidence type="ECO:0000313" key="5">
    <source>
        <dbReference type="EMBL" id="SPC94748.1"/>
    </source>
</evidence>
<feature type="compositionally biased region" description="Basic and acidic residues" evidence="2">
    <location>
        <begin position="270"/>
        <end position="281"/>
    </location>
</feature>
<dbReference type="GO" id="GO:0003676">
    <property type="term" value="F:nucleic acid binding"/>
    <property type="evidence" value="ECO:0007669"/>
    <property type="project" value="InterPro"/>
</dbReference>
<dbReference type="InterPro" id="IPR000477">
    <property type="entry name" value="RT_dom"/>
</dbReference>
<dbReference type="Pfam" id="PF00078">
    <property type="entry name" value="RVT_1"/>
    <property type="match status" value="1"/>
</dbReference>
<feature type="region of interest" description="Disordered" evidence="2">
    <location>
        <begin position="219"/>
        <end position="281"/>
    </location>
</feature>
<dbReference type="InterPro" id="IPR043502">
    <property type="entry name" value="DNA/RNA_pol_sf"/>
</dbReference>
<dbReference type="Pfam" id="PF13966">
    <property type="entry name" value="zf-RVT"/>
    <property type="match status" value="1"/>
</dbReference>
<dbReference type="SUPFAM" id="SSF56219">
    <property type="entry name" value="DNase I-like"/>
    <property type="match status" value="1"/>
</dbReference>
<dbReference type="InterPro" id="IPR026960">
    <property type="entry name" value="RVT-Znf"/>
</dbReference>
<dbReference type="Pfam" id="PF14392">
    <property type="entry name" value="zf-CCHC_4"/>
    <property type="match status" value="1"/>
</dbReference>
<sequence length="1632" mass="184365">MAEELEELCRRMRLSDHEKHHIRLRKERVSKSHQEAKFSLLFKLHTTRPFNGEAFKRSVRAMWSVHGDMIVSEIDDNLFVGAFYSEAALQRILAFSPWTFDKKLILLTRFVGDLQPSAVKFTHSAFWIRIVNLPIKSMTREVGEDIGTAVGKLLKVEDDKPVWVDFRYEHLPIFCYKCGLLGHSSSDCITSRGGSRTPGFDRDQYGSWLRALPTRHYQAARRQAGAGESAENSSNSNFHGDEGSGGGDAGETESRREDRIEVTSTAINEPHTEQDKRRIPDFREMGDTEKEVLCVPNFMEIQLGGTANGTEVLIENQDLGQKSGIKSFNLDTPSEQAEEILREDLVDSSQRMDAEQAEVHDNARGGELDSINTIGGEVENIKQAEFIEQGLAKAQTRKPTWKKRARTSTSAGNPILNTNHVGLRGKRILQYEEDFASAEEAGNRVKKARSSGVVFNHDSVSVVAVEQPRRRGLGGGLALLWRSSVAVHVQSFSNNHIDADVVMEDGLKWRVTGFYGNPVRGLRGSSWALLRHLCSTRSLPWLVLGDFNEVTSLGEQWGRIDRSLPQMAAFRDVLADCSLQDLGFQGPAFSWSNRREDGALVRARLDRCVANNDWLSLFPNHQVHHVVIAASDHMGLMVVLNPPQVVPNGKRKRLFRFEHIWIRDLGCKDAIKEAWSCSVSGTPLFIVAQKIKNCRIHLLQWSQAQVNINPRLIESKKSRLAQLECRPMNEYSSSEVNVLRREINMLVEKEETFWRQRSRVSWLKGGDRNTKFFHACASQRKKNNLITGLRDEQGVWQNESATISNIAVDYFHNLFASSNPDCIREVVDQVDAIVTPQMNVDLLREFSSEEIHRALFQMSPSKAPGPDGRMLGSINFTNIVLIPKVKNPESMSQFRPISLCNVLYKIIAKVLVNKMKVILPNIISDSQSAFIPGRLISDNVIMAFEVLHYLRNLGTGANFQMAAKLDMSKAYDRVEWTFLQAILLKLGFHRRWVSLIMSCVSSTSFAVMVNGVPNGYIKPSRGLRQGDPLSPYLFLICAEGLSALIRKAEREQSIRGIAICRGGPRISHLFFADDSVIFCRASQHEGGVLQTILKLYERASGQKINEEKTAFFFSKNTPVAVRSEILSMFGSSPASQFEKYLGLPSILGRSKKRAFNEIKDRIWKRLQGWKENLLSQAGREILIKAVVQAIPIYAMSCFKLPAGLCNEICSMANQFWWGKRSGERKIHWVGKHKLIRPKIEGGMGFRDLHLFNKALLARQGWRLLQHPQSLIFRFLKSKYFPHSAFLEAQCPGNASYIWKSICDARQVLRDGLRWRVGNGTDIKIWKDAWLPTPTTFKVISPVNVSCSEASVDSLIDTNVMRWNLDKLKLLFLPRDVAIIKQIPLSVRRPRDKLIWTGTKSGNFTVKSAYNLLLNQSNGSLGSSSNGMGSNHSLWSRIWAAQVPPKVRLFMWRACLDILPTKTKLFDKGLIHSVSCLWCEGEPESSSHILWQCDFAQKIWMACPVIIPSSCSVSMNFRDFILSCIEFLSESDTEILFTTAWEIWNARNRFHWENVLSTVNDIWQRAAALALEFKEVSLQFQSVGGGSVVPLAIRDADGSVKAAMKQRMMLYEDKLQLQALAVLAAVKFAFDEL</sequence>
<dbReference type="EMBL" id="OIVN01001507">
    <property type="protein sequence ID" value="SPC94748.1"/>
    <property type="molecule type" value="Genomic_DNA"/>
</dbReference>
<evidence type="ECO:0000256" key="2">
    <source>
        <dbReference type="SAM" id="MobiDB-lite"/>
    </source>
</evidence>
<dbReference type="CDD" id="cd01650">
    <property type="entry name" value="RT_nLTR_like"/>
    <property type="match status" value="1"/>
</dbReference>
<evidence type="ECO:0000259" key="4">
    <source>
        <dbReference type="PROSITE" id="PS50878"/>
    </source>
</evidence>
<evidence type="ECO:0008006" key="6">
    <source>
        <dbReference type="Google" id="ProtNLM"/>
    </source>
</evidence>
<evidence type="ECO:0000259" key="3">
    <source>
        <dbReference type="PROSITE" id="PS50158"/>
    </source>
</evidence>
<reference evidence="5" key="1">
    <citation type="submission" date="2018-02" db="EMBL/GenBank/DDBJ databases">
        <authorList>
            <person name="Cohen D.B."/>
            <person name="Kent A.D."/>
        </authorList>
    </citation>
    <scope>NUCLEOTIDE SEQUENCE</scope>
</reference>
<dbReference type="InterPro" id="IPR001878">
    <property type="entry name" value="Znf_CCHC"/>
</dbReference>
<feature type="domain" description="CCHC-type" evidence="3">
    <location>
        <begin position="175"/>
        <end position="188"/>
    </location>
</feature>
<gene>
    <name evidence="5" type="ORF">FSB_LOCUS22630</name>
</gene>
<keyword evidence="1" id="KW-0862">Zinc</keyword>
<keyword evidence="1" id="KW-0479">Metal-binding</keyword>
<feature type="compositionally biased region" description="Low complexity" evidence="2">
    <location>
        <begin position="224"/>
        <end position="237"/>
    </location>
</feature>
<feature type="region of interest" description="Disordered" evidence="2">
    <location>
        <begin position="397"/>
        <end position="417"/>
    </location>
</feature>
<name>A0A2N9G5C3_FAGSY</name>
<feature type="compositionally biased region" description="Basic and acidic residues" evidence="2">
    <location>
        <begin position="252"/>
        <end position="261"/>
    </location>
</feature>
<dbReference type="InterPro" id="IPR005135">
    <property type="entry name" value="Endo/exonuclease/phosphatase"/>
</dbReference>
<dbReference type="PANTHER" id="PTHR33116">
    <property type="entry name" value="REVERSE TRANSCRIPTASE ZINC-BINDING DOMAIN-CONTAINING PROTEIN-RELATED-RELATED"/>
    <property type="match status" value="1"/>
</dbReference>
<accession>A0A2N9G5C3</accession>
<feature type="compositionally biased region" description="Polar residues" evidence="2">
    <location>
        <begin position="407"/>
        <end position="417"/>
    </location>
</feature>
<dbReference type="SUPFAM" id="SSF56672">
    <property type="entry name" value="DNA/RNA polymerases"/>
    <property type="match status" value="1"/>
</dbReference>
<dbReference type="PANTHER" id="PTHR33116:SF86">
    <property type="entry name" value="REVERSE TRANSCRIPTASE DOMAIN-CONTAINING PROTEIN"/>
    <property type="match status" value="1"/>
</dbReference>
<evidence type="ECO:0000256" key="1">
    <source>
        <dbReference type="PROSITE-ProRule" id="PRU00047"/>
    </source>
</evidence>
<protein>
    <recommendedName>
        <fullName evidence="6">CCHC-type domain-containing protein</fullName>
    </recommendedName>
</protein>
<proteinExistence type="predicted"/>
<feature type="domain" description="Reverse transcriptase" evidence="4">
    <location>
        <begin position="863"/>
        <end position="1145"/>
    </location>
</feature>
<dbReference type="GO" id="GO:0008270">
    <property type="term" value="F:zinc ion binding"/>
    <property type="evidence" value="ECO:0007669"/>
    <property type="project" value="UniProtKB-KW"/>
</dbReference>
<dbReference type="GO" id="GO:0003824">
    <property type="term" value="F:catalytic activity"/>
    <property type="evidence" value="ECO:0007669"/>
    <property type="project" value="InterPro"/>
</dbReference>
<dbReference type="PROSITE" id="PS50158">
    <property type="entry name" value="ZF_CCHC"/>
    <property type="match status" value="1"/>
</dbReference>
<feature type="compositionally biased region" description="Basic residues" evidence="2">
    <location>
        <begin position="397"/>
        <end position="406"/>
    </location>
</feature>
<dbReference type="Gene3D" id="3.60.10.10">
    <property type="entry name" value="Endonuclease/exonuclease/phosphatase"/>
    <property type="match status" value="1"/>
</dbReference>
<dbReference type="Pfam" id="PF03372">
    <property type="entry name" value="Exo_endo_phos"/>
    <property type="match status" value="1"/>
</dbReference>